<evidence type="ECO:0000313" key="10">
    <source>
        <dbReference type="Proteomes" id="UP000034044"/>
    </source>
</evidence>
<dbReference type="InterPro" id="IPR049177">
    <property type="entry name" value="MgtC_SapB_SrpB_YhiD_N"/>
</dbReference>
<dbReference type="AlphaFoldDB" id="A0A0G0J5A9"/>
<evidence type="ECO:0000313" key="9">
    <source>
        <dbReference type="EMBL" id="KKQ23421.1"/>
    </source>
</evidence>
<sequence>MEQNLGIFLQISIAAFLGSLVGIERAVAGKTAGLRTFALVSMGSALFIIVSKLANESYLGITTFDPSRVASQIIVGIGFLGAGLIILKESKIMGLTTAAGLWVSAGIGIAVGFNLYAIAVFVTFLTLFIFTILWVVEIKLKKGIKDLED</sequence>
<feature type="transmembrane region" description="Helical" evidence="7">
    <location>
        <begin position="32"/>
        <end position="49"/>
    </location>
</feature>
<evidence type="ECO:0000256" key="6">
    <source>
        <dbReference type="ARBA" id="ARBA00023136"/>
    </source>
</evidence>
<dbReference type="Pfam" id="PF02308">
    <property type="entry name" value="MgtC"/>
    <property type="match status" value="1"/>
</dbReference>
<reference evidence="9 10" key="1">
    <citation type="journal article" date="2015" name="Nature">
        <title>rRNA introns, odd ribosomes, and small enigmatic genomes across a large radiation of phyla.</title>
        <authorList>
            <person name="Brown C.T."/>
            <person name="Hug L.A."/>
            <person name="Thomas B.C."/>
            <person name="Sharon I."/>
            <person name="Castelle C.J."/>
            <person name="Singh A."/>
            <person name="Wilkins M.J."/>
            <person name="Williams K.H."/>
            <person name="Banfield J.F."/>
        </authorList>
    </citation>
    <scope>NUCLEOTIDE SEQUENCE [LARGE SCALE GENOMIC DNA]</scope>
</reference>
<comment type="subcellular location">
    <subcellularLocation>
        <location evidence="1">Cell membrane</location>
        <topology evidence="1">Multi-pass membrane protein</topology>
    </subcellularLocation>
</comment>
<evidence type="ECO:0000256" key="4">
    <source>
        <dbReference type="ARBA" id="ARBA00022692"/>
    </source>
</evidence>
<dbReference type="GO" id="GO:0005886">
    <property type="term" value="C:plasma membrane"/>
    <property type="evidence" value="ECO:0007669"/>
    <property type="project" value="UniProtKB-SubCell"/>
</dbReference>
<comment type="caution">
    <text evidence="9">The sequence shown here is derived from an EMBL/GenBank/DDBJ whole genome shotgun (WGS) entry which is preliminary data.</text>
</comment>
<evidence type="ECO:0000256" key="5">
    <source>
        <dbReference type="ARBA" id="ARBA00022989"/>
    </source>
</evidence>
<evidence type="ECO:0000256" key="1">
    <source>
        <dbReference type="ARBA" id="ARBA00004651"/>
    </source>
</evidence>
<keyword evidence="5 7" id="KW-1133">Transmembrane helix</keyword>
<dbReference type="Proteomes" id="UP000034044">
    <property type="component" value="Unassembled WGS sequence"/>
</dbReference>
<dbReference type="PANTHER" id="PTHR33778:SF1">
    <property type="entry name" value="MAGNESIUM TRANSPORTER YHID-RELATED"/>
    <property type="match status" value="1"/>
</dbReference>
<accession>A0A0G0J5A9</accession>
<evidence type="ECO:0000256" key="2">
    <source>
        <dbReference type="ARBA" id="ARBA00009298"/>
    </source>
</evidence>
<evidence type="ECO:0000256" key="3">
    <source>
        <dbReference type="ARBA" id="ARBA00022475"/>
    </source>
</evidence>
<evidence type="ECO:0000259" key="8">
    <source>
        <dbReference type="Pfam" id="PF02308"/>
    </source>
</evidence>
<gene>
    <name evidence="9" type="ORF">US36_C0001G0030</name>
</gene>
<dbReference type="PANTHER" id="PTHR33778">
    <property type="entry name" value="PROTEIN MGTC"/>
    <property type="match status" value="1"/>
</dbReference>
<dbReference type="InterPro" id="IPR003416">
    <property type="entry name" value="MgtC/SapB/SrpB/YhiD_fam"/>
</dbReference>
<dbReference type="PRINTS" id="PR01837">
    <property type="entry name" value="MGTCSAPBPROT"/>
</dbReference>
<feature type="transmembrane region" description="Helical" evidence="7">
    <location>
        <begin position="116"/>
        <end position="136"/>
    </location>
</feature>
<dbReference type="PATRIC" id="fig|1619010.3.peg.29"/>
<feature type="transmembrane region" description="Helical" evidence="7">
    <location>
        <begin position="92"/>
        <end position="110"/>
    </location>
</feature>
<feature type="domain" description="MgtC/SapB/SrpB/YhiD N-terminal" evidence="8">
    <location>
        <begin position="12"/>
        <end position="134"/>
    </location>
</feature>
<keyword evidence="6 7" id="KW-0472">Membrane</keyword>
<organism evidence="9 10">
    <name type="scientific">Candidatus Wolfebacteria bacterium GW2011_GWC1_37_10</name>
    <dbReference type="NCBI Taxonomy" id="1619010"/>
    <lineage>
        <taxon>Bacteria</taxon>
        <taxon>Candidatus Wolfeibacteriota</taxon>
    </lineage>
</organism>
<feature type="transmembrane region" description="Helical" evidence="7">
    <location>
        <begin position="69"/>
        <end position="87"/>
    </location>
</feature>
<dbReference type="EMBL" id="LBSR01000001">
    <property type="protein sequence ID" value="KKQ23421.1"/>
    <property type="molecule type" value="Genomic_DNA"/>
</dbReference>
<proteinExistence type="inferred from homology"/>
<keyword evidence="3" id="KW-1003">Cell membrane</keyword>
<evidence type="ECO:0000256" key="7">
    <source>
        <dbReference type="SAM" id="Phobius"/>
    </source>
</evidence>
<comment type="similarity">
    <text evidence="2">Belongs to the MgtC/SapB family.</text>
</comment>
<keyword evidence="4 7" id="KW-0812">Transmembrane</keyword>
<feature type="transmembrane region" description="Helical" evidence="7">
    <location>
        <begin position="6"/>
        <end position="23"/>
    </location>
</feature>
<protein>
    <recommendedName>
        <fullName evidence="8">MgtC/SapB/SrpB/YhiD N-terminal domain-containing protein</fullName>
    </recommendedName>
</protein>
<name>A0A0G0J5A9_9BACT</name>